<keyword evidence="1" id="KW-1185">Reference proteome</keyword>
<protein>
    <submittedName>
        <fullName evidence="2">F-box domain-containing protein</fullName>
    </submittedName>
</protein>
<name>A0A915CRX4_9BILA</name>
<evidence type="ECO:0000313" key="1">
    <source>
        <dbReference type="Proteomes" id="UP000887574"/>
    </source>
</evidence>
<dbReference type="AlphaFoldDB" id="A0A915CRX4"/>
<sequence length="132" mass="15548">MIADENVLEIFAYYKRSRLDIAQLVCRRWNGLITKYVRDLPQYCLKSLSIAAENQESIMLSEVYIHMDCYSRTQWPDTRSAVLRGEKNVLGISFQNYYHLKNKHDNKMVWIIQLDNMPGELANISTILEFPK</sequence>
<proteinExistence type="predicted"/>
<evidence type="ECO:0000313" key="2">
    <source>
        <dbReference type="WBParaSite" id="jg11557"/>
    </source>
</evidence>
<dbReference type="Proteomes" id="UP000887574">
    <property type="component" value="Unplaced"/>
</dbReference>
<reference evidence="2" key="1">
    <citation type="submission" date="2022-11" db="UniProtKB">
        <authorList>
            <consortium name="WormBaseParasite"/>
        </authorList>
    </citation>
    <scope>IDENTIFICATION</scope>
</reference>
<organism evidence="1 2">
    <name type="scientific">Ditylenchus dipsaci</name>
    <dbReference type="NCBI Taxonomy" id="166011"/>
    <lineage>
        <taxon>Eukaryota</taxon>
        <taxon>Metazoa</taxon>
        <taxon>Ecdysozoa</taxon>
        <taxon>Nematoda</taxon>
        <taxon>Chromadorea</taxon>
        <taxon>Rhabditida</taxon>
        <taxon>Tylenchina</taxon>
        <taxon>Tylenchomorpha</taxon>
        <taxon>Sphaerularioidea</taxon>
        <taxon>Anguinidae</taxon>
        <taxon>Anguininae</taxon>
        <taxon>Ditylenchus</taxon>
    </lineage>
</organism>
<accession>A0A915CRX4</accession>
<dbReference type="WBParaSite" id="jg11557">
    <property type="protein sequence ID" value="jg11557"/>
    <property type="gene ID" value="jg11557"/>
</dbReference>